<dbReference type="PANTHER" id="PTHR42701:SF1">
    <property type="entry name" value="IMIDAZOLE GLYCEROL PHOSPHATE SYNTHASE SUBUNIT HISH"/>
    <property type="match status" value="1"/>
</dbReference>
<comment type="function">
    <text evidence="10">IGPS catalyzes the conversion of PRFAR and glutamine to IGP, AICAR and glutamate. The HisH subunit catalyzes the hydrolysis of glutamine to glutamate and ammonia as part of the synthesis of IGP and AICAR. The resulting ammonia molecule is channeled to the active site of HisF.</text>
</comment>
<sequence length="208" mass="22525">MSNSKIVIVDYGVGNFHSLYKAVSLFSKDVVLSEEAIDIERASALILPGDGAFGTGMAGLKVRKLIEPVKNFISSGRPVMGICLGAQILLTHGFEFGKVGGLNVISGDVVKFSDLRKGTKIPHIGWNTFSTFNKSPILKGLGGGSYFYFVHSYIMRPQSDETILAISKYGGRSFPAIIGKDNVYGCQFHPEKSGEDGLKIIENFVNLI</sequence>
<comment type="pathway">
    <text evidence="1 10">Amino-acid biosynthesis; L-histidine biosynthesis; L-histidine from 5-phospho-alpha-D-ribose 1-diphosphate: step 5/9.</text>
</comment>
<proteinExistence type="inferred from homology"/>
<accession>A0A1G2INQ5</accession>
<feature type="domain" description="Glutamine amidotransferase" evidence="12">
    <location>
        <begin position="8"/>
        <end position="205"/>
    </location>
</feature>
<comment type="subcellular location">
    <subcellularLocation>
        <location evidence="10">Cytoplasm</location>
    </subcellularLocation>
</comment>
<feature type="active site" evidence="10 11">
    <location>
        <position position="191"/>
    </location>
</feature>
<name>A0A1G2INQ5_9BACT</name>
<evidence type="ECO:0000256" key="11">
    <source>
        <dbReference type="PIRSR" id="PIRSR000495-1"/>
    </source>
</evidence>
<evidence type="ECO:0000256" key="3">
    <source>
        <dbReference type="ARBA" id="ARBA00022605"/>
    </source>
</evidence>
<organism evidence="13 14">
    <name type="scientific">Candidatus Staskawiczbacteria bacterium RIFCSPLOWO2_12_FULL_37_15</name>
    <dbReference type="NCBI Taxonomy" id="1802218"/>
    <lineage>
        <taxon>Bacteria</taxon>
        <taxon>Candidatus Staskawicziibacteriota</taxon>
    </lineage>
</organism>
<gene>
    <name evidence="10" type="primary">hisH</name>
    <name evidence="13" type="ORF">A3G45_00405</name>
</gene>
<comment type="subunit">
    <text evidence="2 10">Heterodimer of HisH and HisF.</text>
</comment>
<dbReference type="UniPathway" id="UPA00031">
    <property type="reaction ID" value="UER00010"/>
</dbReference>
<evidence type="ECO:0000256" key="4">
    <source>
        <dbReference type="ARBA" id="ARBA00022801"/>
    </source>
</evidence>
<evidence type="ECO:0000313" key="13">
    <source>
        <dbReference type="EMBL" id="OGZ76416.1"/>
    </source>
</evidence>
<comment type="caution">
    <text evidence="13">The sequence shown here is derived from an EMBL/GenBank/DDBJ whole genome shotgun (WGS) entry which is preliminary data.</text>
</comment>
<dbReference type="Pfam" id="PF00117">
    <property type="entry name" value="GATase"/>
    <property type="match status" value="1"/>
</dbReference>
<dbReference type="PANTHER" id="PTHR42701">
    <property type="entry name" value="IMIDAZOLE GLYCEROL PHOSPHATE SYNTHASE SUBUNIT HISH"/>
    <property type="match status" value="1"/>
</dbReference>
<reference evidence="13 14" key="1">
    <citation type="journal article" date="2016" name="Nat. Commun.">
        <title>Thousands of microbial genomes shed light on interconnected biogeochemical processes in an aquifer system.</title>
        <authorList>
            <person name="Anantharaman K."/>
            <person name="Brown C.T."/>
            <person name="Hug L.A."/>
            <person name="Sharon I."/>
            <person name="Castelle C.J."/>
            <person name="Probst A.J."/>
            <person name="Thomas B.C."/>
            <person name="Singh A."/>
            <person name="Wilkins M.J."/>
            <person name="Karaoz U."/>
            <person name="Brodie E.L."/>
            <person name="Williams K.H."/>
            <person name="Hubbard S.S."/>
            <person name="Banfield J.F."/>
        </authorList>
    </citation>
    <scope>NUCLEOTIDE SEQUENCE [LARGE SCALE GENOMIC DNA]</scope>
</reference>
<feature type="active site" evidence="10 11">
    <location>
        <position position="189"/>
    </location>
</feature>
<dbReference type="GO" id="GO:0005737">
    <property type="term" value="C:cytoplasm"/>
    <property type="evidence" value="ECO:0007669"/>
    <property type="project" value="UniProtKB-SubCell"/>
</dbReference>
<dbReference type="EC" id="3.5.1.2" evidence="10"/>
<evidence type="ECO:0000256" key="5">
    <source>
        <dbReference type="ARBA" id="ARBA00022962"/>
    </source>
</evidence>
<evidence type="ECO:0000256" key="1">
    <source>
        <dbReference type="ARBA" id="ARBA00005091"/>
    </source>
</evidence>
<evidence type="ECO:0000313" key="14">
    <source>
        <dbReference type="Proteomes" id="UP000178632"/>
    </source>
</evidence>
<evidence type="ECO:0000259" key="12">
    <source>
        <dbReference type="Pfam" id="PF00117"/>
    </source>
</evidence>
<dbReference type="HAMAP" id="MF_00278">
    <property type="entry name" value="HisH"/>
    <property type="match status" value="1"/>
</dbReference>
<evidence type="ECO:0000256" key="6">
    <source>
        <dbReference type="ARBA" id="ARBA00023102"/>
    </source>
</evidence>
<protein>
    <recommendedName>
        <fullName evidence="10">Imidazole glycerol phosphate synthase subunit HisH</fullName>
        <ecNumber evidence="10">4.3.2.10</ecNumber>
    </recommendedName>
    <alternativeName>
        <fullName evidence="10">IGP synthase glutaminase subunit</fullName>
        <ecNumber evidence="10">3.5.1.2</ecNumber>
    </alternativeName>
    <alternativeName>
        <fullName evidence="10">IGP synthase subunit HisH</fullName>
    </alternativeName>
    <alternativeName>
        <fullName evidence="10">ImGP synthase subunit HisH</fullName>
        <shortName evidence="10">IGPS subunit HisH</shortName>
    </alternativeName>
</protein>
<dbReference type="InterPro" id="IPR029062">
    <property type="entry name" value="Class_I_gatase-like"/>
</dbReference>
<evidence type="ECO:0000256" key="2">
    <source>
        <dbReference type="ARBA" id="ARBA00011152"/>
    </source>
</evidence>
<dbReference type="EC" id="4.3.2.10" evidence="10"/>
<dbReference type="GO" id="GO:0016829">
    <property type="term" value="F:lyase activity"/>
    <property type="evidence" value="ECO:0007669"/>
    <property type="project" value="UniProtKB-KW"/>
</dbReference>
<dbReference type="NCBIfam" id="TIGR01855">
    <property type="entry name" value="IMP_synth_hisH"/>
    <property type="match status" value="1"/>
</dbReference>
<dbReference type="CDD" id="cd01748">
    <property type="entry name" value="GATase1_IGP_Synthase"/>
    <property type="match status" value="1"/>
</dbReference>
<dbReference type="SUPFAM" id="SSF52317">
    <property type="entry name" value="Class I glutamine amidotransferase-like"/>
    <property type="match status" value="1"/>
</dbReference>
<dbReference type="AlphaFoldDB" id="A0A1G2INQ5"/>
<evidence type="ECO:0000256" key="7">
    <source>
        <dbReference type="ARBA" id="ARBA00023239"/>
    </source>
</evidence>
<keyword evidence="6 10" id="KW-0368">Histidine biosynthesis</keyword>
<dbReference type="GO" id="GO:0000107">
    <property type="term" value="F:imidazoleglycerol-phosphate synthase activity"/>
    <property type="evidence" value="ECO:0007669"/>
    <property type="project" value="UniProtKB-UniRule"/>
</dbReference>
<keyword evidence="7 10" id="KW-0456">Lyase</keyword>
<keyword evidence="5 10" id="KW-0315">Glutamine amidotransferase</keyword>
<dbReference type="Gene3D" id="3.40.50.880">
    <property type="match status" value="1"/>
</dbReference>
<dbReference type="PIRSF" id="PIRSF000495">
    <property type="entry name" value="Amidotransf_hisH"/>
    <property type="match status" value="1"/>
</dbReference>
<dbReference type="GO" id="GO:0000105">
    <property type="term" value="P:L-histidine biosynthetic process"/>
    <property type="evidence" value="ECO:0007669"/>
    <property type="project" value="UniProtKB-UniRule"/>
</dbReference>
<dbReference type="InterPro" id="IPR010139">
    <property type="entry name" value="Imidazole-glycPsynth_HisH"/>
</dbReference>
<keyword evidence="10" id="KW-0963">Cytoplasm</keyword>
<evidence type="ECO:0000256" key="8">
    <source>
        <dbReference type="ARBA" id="ARBA00047838"/>
    </source>
</evidence>
<dbReference type="InterPro" id="IPR017926">
    <property type="entry name" value="GATASE"/>
</dbReference>
<evidence type="ECO:0000256" key="9">
    <source>
        <dbReference type="ARBA" id="ARBA00049534"/>
    </source>
</evidence>
<dbReference type="GO" id="GO:0004359">
    <property type="term" value="F:glutaminase activity"/>
    <property type="evidence" value="ECO:0007669"/>
    <property type="project" value="UniProtKB-EC"/>
</dbReference>
<dbReference type="EMBL" id="MHPE01000036">
    <property type="protein sequence ID" value="OGZ76416.1"/>
    <property type="molecule type" value="Genomic_DNA"/>
</dbReference>
<dbReference type="PROSITE" id="PS51273">
    <property type="entry name" value="GATASE_TYPE_1"/>
    <property type="match status" value="1"/>
</dbReference>
<keyword evidence="13" id="KW-0808">Transferase</keyword>
<comment type="catalytic activity">
    <reaction evidence="8 10">
        <text>5-[(5-phospho-1-deoxy-D-ribulos-1-ylimino)methylamino]-1-(5-phospho-beta-D-ribosyl)imidazole-4-carboxamide + L-glutamine = D-erythro-1-(imidazol-4-yl)glycerol 3-phosphate + 5-amino-1-(5-phospho-beta-D-ribosyl)imidazole-4-carboxamide + L-glutamate + H(+)</text>
        <dbReference type="Rhea" id="RHEA:24793"/>
        <dbReference type="ChEBI" id="CHEBI:15378"/>
        <dbReference type="ChEBI" id="CHEBI:29985"/>
        <dbReference type="ChEBI" id="CHEBI:58278"/>
        <dbReference type="ChEBI" id="CHEBI:58359"/>
        <dbReference type="ChEBI" id="CHEBI:58475"/>
        <dbReference type="ChEBI" id="CHEBI:58525"/>
        <dbReference type="EC" id="4.3.2.10"/>
    </reaction>
</comment>
<keyword evidence="3 10" id="KW-0028">Amino-acid biosynthesis</keyword>
<evidence type="ECO:0000256" key="10">
    <source>
        <dbReference type="HAMAP-Rule" id="MF_00278"/>
    </source>
</evidence>
<feature type="active site" description="Nucleophile" evidence="10 11">
    <location>
        <position position="83"/>
    </location>
</feature>
<keyword evidence="4 10" id="KW-0378">Hydrolase</keyword>
<comment type="catalytic activity">
    <reaction evidence="9 10">
        <text>L-glutamine + H2O = L-glutamate + NH4(+)</text>
        <dbReference type="Rhea" id="RHEA:15889"/>
        <dbReference type="ChEBI" id="CHEBI:15377"/>
        <dbReference type="ChEBI" id="CHEBI:28938"/>
        <dbReference type="ChEBI" id="CHEBI:29985"/>
        <dbReference type="ChEBI" id="CHEBI:58359"/>
        <dbReference type="EC" id="3.5.1.2"/>
    </reaction>
</comment>
<dbReference type="Proteomes" id="UP000178632">
    <property type="component" value="Unassembled WGS sequence"/>
</dbReference>